<evidence type="ECO:0000313" key="10">
    <source>
        <dbReference type="EMBL" id="RXE60196.1"/>
    </source>
</evidence>
<dbReference type="InterPro" id="IPR045024">
    <property type="entry name" value="NDH-2"/>
</dbReference>
<reference evidence="11" key="1">
    <citation type="submission" date="2018-11" db="EMBL/GenBank/DDBJ databases">
        <title>Genome sequencing of a novel mesophilic and cellulolytic organism within the genus Hungateiclostridium.</title>
        <authorList>
            <person name="Rettenmaier R."/>
            <person name="Liebl W."/>
            <person name="Zverlov V."/>
        </authorList>
    </citation>
    <scope>NUCLEOTIDE SEQUENCE [LARGE SCALE GENOMIC DNA]</scope>
    <source>
        <strain evidence="11">N2K1</strain>
    </source>
</reference>
<dbReference type="Pfam" id="PF07992">
    <property type="entry name" value="Pyr_redox_2"/>
    <property type="match status" value="1"/>
</dbReference>
<feature type="transmembrane region" description="Helical" evidence="8">
    <location>
        <begin position="372"/>
        <end position="393"/>
    </location>
</feature>
<evidence type="ECO:0000256" key="5">
    <source>
        <dbReference type="ARBA" id="ARBA00023002"/>
    </source>
</evidence>
<dbReference type="InterPro" id="IPR036188">
    <property type="entry name" value="FAD/NAD-bd_sf"/>
</dbReference>
<feature type="transmembrane region" description="Helical" evidence="8">
    <location>
        <begin position="512"/>
        <end position="534"/>
    </location>
</feature>
<comment type="caution">
    <text evidence="10">The sequence shown here is derived from an EMBL/GenBank/DDBJ whole genome shotgun (WGS) entry which is preliminary data.</text>
</comment>
<dbReference type="PRINTS" id="PR00368">
    <property type="entry name" value="FADPNR"/>
</dbReference>
<sequence>MSQKILILGAGYAGIEAALTLQKKKRKEDDIEISIIDKNSYHTLLTELHEVAGNRIDEDAVIVPLKDIFMYTDVNIIKDEIKNIDLENNKLISDNNEYQYDYLIFAVGSEPNFYGIPGMEENCFPLWSFKDAVAIRDHIKDCFEKASRTTDPKTRKSLLTFVVGGGGFTGVETIGEIAQWVKSLCREYKIERDEVDLKLIEALPKILNNLKDKNINRVMKYLTNTLKVDVLLNSAISKLNEDSVELKDGRIIPTRTLIWSAGIKACCLSDRVDVEKGKACKVKVDKYAGTQYKNVYAVGDASCFESDGHMLPALVEVALQTGNGAALNILNDIRGKEREEIKPKLHGVMVSVGSFFAVADIMGLQLQRPFAILMKYLVNMHYLFGIGGFELVLKYIKHEFFKKKQDKFLLEKHYSVTGPIFWLVPLRLFLGYSWLMEGLNKLKEGWLSTPMLAGMAVDGQSSASITETGEQMFRIISSHTPSWYAFIAENLVIPNALLFQWLIVLTEIGLGLAFISGTFTFIAGLGSLALNINFLLSTGLYETSWWYIPAAICMLAGAGRAFGVDYYLIPYLMRQWRFFVRNRRIKPFLFR</sequence>
<dbReference type="Gene3D" id="3.50.50.100">
    <property type="match status" value="1"/>
</dbReference>
<evidence type="ECO:0000259" key="9">
    <source>
        <dbReference type="Pfam" id="PF07992"/>
    </source>
</evidence>
<keyword evidence="8" id="KW-0472">Membrane</keyword>
<dbReference type="AlphaFoldDB" id="A0A4Q0I720"/>
<keyword evidence="11" id="KW-1185">Reference proteome</keyword>
<evidence type="ECO:0000256" key="2">
    <source>
        <dbReference type="ARBA" id="ARBA00012637"/>
    </source>
</evidence>
<evidence type="ECO:0000256" key="4">
    <source>
        <dbReference type="ARBA" id="ARBA00022827"/>
    </source>
</evidence>
<dbReference type="PANTHER" id="PTHR43706:SF47">
    <property type="entry name" value="EXTERNAL NADH-UBIQUINONE OXIDOREDUCTASE 1, MITOCHONDRIAL-RELATED"/>
    <property type="match status" value="1"/>
</dbReference>
<dbReference type="SUPFAM" id="SSF51905">
    <property type="entry name" value="FAD/NAD(P)-binding domain"/>
    <property type="match status" value="2"/>
</dbReference>
<evidence type="ECO:0000256" key="1">
    <source>
        <dbReference type="ARBA" id="ARBA00005272"/>
    </source>
</evidence>
<evidence type="ECO:0000256" key="6">
    <source>
        <dbReference type="ARBA" id="ARBA00023027"/>
    </source>
</evidence>
<feature type="transmembrane region" description="Helical" evidence="8">
    <location>
        <begin position="483"/>
        <end position="505"/>
    </location>
</feature>
<feature type="transmembrane region" description="Helical" evidence="8">
    <location>
        <begin position="414"/>
        <end position="435"/>
    </location>
</feature>
<evidence type="ECO:0000256" key="8">
    <source>
        <dbReference type="SAM" id="Phobius"/>
    </source>
</evidence>
<evidence type="ECO:0000256" key="3">
    <source>
        <dbReference type="ARBA" id="ARBA00022630"/>
    </source>
</evidence>
<name>A0A4Q0I720_9FIRM</name>
<comment type="catalytic activity">
    <reaction evidence="7">
        <text>a quinone + NADH + H(+) = a quinol + NAD(+)</text>
        <dbReference type="Rhea" id="RHEA:46160"/>
        <dbReference type="ChEBI" id="CHEBI:15378"/>
        <dbReference type="ChEBI" id="CHEBI:24646"/>
        <dbReference type="ChEBI" id="CHEBI:57540"/>
        <dbReference type="ChEBI" id="CHEBI:57945"/>
        <dbReference type="ChEBI" id="CHEBI:132124"/>
        <dbReference type="EC" id="1.6.5.9"/>
    </reaction>
</comment>
<keyword evidence="8" id="KW-0812">Transmembrane</keyword>
<keyword evidence="3" id="KW-0285">Flavoprotein</keyword>
<feature type="domain" description="FAD/NAD(P)-binding" evidence="9">
    <location>
        <begin position="4"/>
        <end position="322"/>
    </location>
</feature>
<accession>A0A4Q0I720</accession>
<evidence type="ECO:0000256" key="7">
    <source>
        <dbReference type="ARBA" id="ARBA00047599"/>
    </source>
</evidence>
<keyword evidence="5" id="KW-0560">Oxidoreductase</keyword>
<dbReference type="Proteomes" id="UP000289166">
    <property type="component" value="Unassembled WGS sequence"/>
</dbReference>
<keyword evidence="6" id="KW-0520">NAD</keyword>
<dbReference type="EC" id="1.6.5.9" evidence="2"/>
<dbReference type="EMBL" id="RLII01000002">
    <property type="protein sequence ID" value="RXE60196.1"/>
    <property type="molecule type" value="Genomic_DNA"/>
</dbReference>
<dbReference type="GO" id="GO:0050136">
    <property type="term" value="F:NADH dehydrogenase (quinone) (non-electrogenic) activity"/>
    <property type="evidence" value="ECO:0007669"/>
    <property type="project" value="UniProtKB-EC"/>
</dbReference>
<evidence type="ECO:0000313" key="11">
    <source>
        <dbReference type="Proteomes" id="UP000289166"/>
    </source>
</evidence>
<dbReference type="InterPro" id="IPR023753">
    <property type="entry name" value="FAD/NAD-binding_dom"/>
</dbReference>
<organism evidence="10 11">
    <name type="scientific">Acetivibrio mesophilus</name>
    <dbReference type="NCBI Taxonomy" id="2487273"/>
    <lineage>
        <taxon>Bacteria</taxon>
        <taxon>Bacillati</taxon>
        <taxon>Bacillota</taxon>
        <taxon>Clostridia</taxon>
        <taxon>Eubacteriales</taxon>
        <taxon>Oscillospiraceae</taxon>
        <taxon>Acetivibrio</taxon>
    </lineage>
</organism>
<keyword evidence="8" id="KW-1133">Transmembrane helix</keyword>
<dbReference type="OrthoDB" id="9781621at2"/>
<feature type="transmembrane region" description="Helical" evidence="8">
    <location>
        <begin position="546"/>
        <end position="569"/>
    </location>
</feature>
<proteinExistence type="inferred from homology"/>
<protein>
    <recommendedName>
        <fullName evidence="2">NADH:ubiquinone reductase (non-electrogenic)</fullName>
        <ecNumber evidence="2">1.6.5.9</ecNumber>
    </recommendedName>
</protein>
<dbReference type="PANTHER" id="PTHR43706">
    <property type="entry name" value="NADH DEHYDROGENASE"/>
    <property type="match status" value="1"/>
</dbReference>
<gene>
    <name evidence="10" type="ORF">EFD62_02925</name>
</gene>
<keyword evidence="4" id="KW-0274">FAD</keyword>
<comment type="similarity">
    <text evidence="1">Belongs to the NADH dehydrogenase family.</text>
</comment>
<dbReference type="RefSeq" id="WP_069193932.1">
    <property type="nucleotide sequence ID" value="NZ_RLII01000002.1"/>
</dbReference>